<evidence type="ECO:0000313" key="2">
    <source>
        <dbReference type="Proteomes" id="UP001055072"/>
    </source>
</evidence>
<comment type="caution">
    <text evidence="1">The sequence shown here is derived from an EMBL/GenBank/DDBJ whole genome shotgun (WGS) entry which is preliminary data.</text>
</comment>
<protein>
    <submittedName>
        <fullName evidence="1">Uncharacterized protein</fullName>
    </submittedName>
</protein>
<name>A0ACB8U5Z5_9APHY</name>
<organism evidence="1 2">
    <name type="scientific">Irpex rosettiformis</name>
    <dbReference type="NCBI Taxonomy" id="378272"/>
    <lineage>
        <taxon>Eukaryota</taxon>
        <taxon>Fungi</taxon>
        <taxon>Dikarya</taxon>
        <taxon>Basidiomycota</taxon>
        <taxon>Agaricomycotina</taxon>
        <taxon>Agaricomycetes</taxon>
        <taxon>Polyporales</taxon>
        <taxon>Irpicaceae</taxon>
        <taxon>Irpex</taxon>
    </lineage>
</organism>
<gene>
    <name evidence="1" type="ORF">BDY19DRAFT_116298</name>
</gene>
<dbReference type="EMBL" id="MU274910">
    <property type="protein sequence ID" value="KAI0089644.1"/>
    <property type="molecule type" value="Genomic_DNA"/>
</dbReference>
<sequence>MRSRRFRKPGTVSPSKTKPRPSLKGLISSKGSPMPPFVNTPLHDLESLWWLSVYLILPRSIVENEPAVKAEIGNPEGEGEKDKEDGPTSTAGSSSAHATQAIPQWVLELLVNQGERQISFRSAGCFLTQAQCLHESLAEIVNGLDVARKSLVSAYITAEQNIHTTGVDLTVVESVHEELAATYTEIRQSFDILGDLEFKPMPFSFVQPPSVLPDKAQGPIR</sequence>
<dbReference type="Proteomes" id="UP001055072">
    <property type="component" value="Unassembled WGS sequence"/>
</dbReference>
<evidence type="ECO:0000313" key="1">
    <source>
        <dbReference type="EMBL" id="KAI0089644.1"/>
    </source>
</evidence>
<reference evidence="1" key="1">
    <citation type="journal article" date="2021" name="Environ. Microbiol.">
        <title>Gene family expansions and transcriptome signatures uncover fungal adaptations to wood decay.</title>
        <authorList>
            <person name="Hage H."/>
            <person name="Miyauchi S."/>
            <person name="Viragh M."/>
            <person name="Drula E."/>
            <person name="Min B."/>
            <person name="Chaduli D."/>
            <person name="Navarro D."/>
            <person name="Favel A."/>
            <person name="Norest M."/>
            <person name="Lesage-Meessen L."/>
            <person name="Balint B."/>
            <person name="Merenyi Z."/>
            <person name="de Eugenio L."/>
            <person name="Morin E."/>
            <person name="Martinez A.T."/>
            <person name="Baldrian P."/>
            <person name="Stursova M."/>
            <person name="Martinez M.J."/>
            <person name="Novotny C."/>
            <person name="Magnuson J.K."/>
            <person name="Spatafora J.W."/>
            <person name="Maurice S."/>
            <person name="Pangilinan J."/>
            <person name="Andreopoulos W."/>
            <person name="LaButti K."/>
            <person name="Hundley H."/>
            <person name="Na H."/>
            <person name="Kuo A."/>
            <person name="Barry K."/>
            <person name="Lipzen A."/>
            <person name="Henrissat B."/>
            <person name="Riley R."/>
            <person name="Ahrendt S."/>
            <person name="Nagy L.G."/>
            <person name="Grigoriev I.V."/>
            <person name="Martin F."/>
            <person name="Rosso M.N."/>
        </authorList>
    </citation>
    <scope>NUCLEOTIDE SEQUENCE</scope>
    <source>
        <strain evidence="1">CBS 384.51</strain>
    </source>
</reference>
<proteinExistence type="predicted"/>
<keyword evidence="2" id="KW-1185">Reference proteome</keyword>
<accession>A0ACB8U5Z5</accession>